<dbReference type="Proteomes" id="UP000663828">
    <property type="component" value="Unassembled WGS sequence"/>
</dbReference>
<organism evidence="2 3">
    <name type="scientific">Adineta ricciae</name>
    <name type="common">Rotifer</name>
    <dbReference type="NCBI Taxonomy" id="249248"/>
    <lineage>
        <taxon>Eukaryota</taxon>
        <taxon>Metazoa</taxon>
        <taxon>Spiralia</taxon>
        <taxon>Gnathifera</taxon>
        <taxon>Rotifera</taxon>
        <taxon>Eurotatoria</taxon>
        <taxon>Bdelloidea</taxon>
        <taxon>Adinetida</taxon>
        <taxon>Adinetidae</taxon>
        <taxon>Adineta</taxon>
    </lineage>
</organism>
<reference evidence="2" key="1">
    <citation type="submission" date="2021-02" db="EMBL/GenBank/DDBJ databases">
        <authorList>
            <person name="Nowell W R."/>
        </authorList>
    </citation>
    <scope>NUCLEOTIDE SEQUENCE</scope>
</reference>
<feature type="non-terminal residue" evidence="2">
    <location>
        <position position="1"/>
    </location>
</feature>
<keyword evidence="1" id="KW-0472">Membrane</keyword>
<comment type="caution">
    <text evidence="2">The sequence shown here is derived from an EMBL/GenBank/DDBJ whole genome shotgun (WGS) entry which is preliminary data.</text>
</comment>
<evidence type="ECO:0000256" key="1">
    <source>
        <dbReference type="SAM" id="Phobius"/>
    </source>
</evidence>
<name>A0A816EZ37_ADIRI</name>
<gene>
    <name evidence="2" type="ORF">XAT740_LOCUS55856</name>
</gene>
<accession>A0A816EZ37</accession>
<keyword evidence="1" id="KW-0812">Transmembrane</keyword>
<feature type="transmembrane region" description="Helical" evidence="1">
    <location>
        <begin position="84"/>
        <end position="107"/>
    </location>
</feature>
<dbReference type="EMBL" id="CAJNOR010010654">
    <property type="protein sequence ID" value="CAF1655636.1"/>
    <property type="molecule type" value="Genomic_DNA"/>
</dbReference>
<evidence type="ECO:0000313" key="2">
    <source>
        <dbReference type="EMBL" id="CAF1655636.1"/>
    </source>
</evidence>
<protein>
    <submittedName>
        <fullName evidence="2">Uncharacterized protein</fullName>
    </submittedName>
</protein>
<proteinExistence type="predicted"/>
<keyword evidence="1" id="KW-1133">Transmembrane helix</keyword>
<evidence type="ECO:0000313" key="3">
    <source>
        <dbReference type="Proteomes" id="UP000663828"/>
    </source>
</evidence>
<dbReference type="AlphaFoldDB" id="A0A816EZ37"/>
<keyword evidence="3" id="KW-1185">Reference proteome</keyword>
<sequence length="113" mass="12229">WQILYRDGTIPYSTFTPISFLYVNVSTTSLIGPAPANGFQVGQIVQAQITVPSVATTDGIFQFFWRNNEVGPGVMWLSCADVTITALATISTPSILSIFFTAFVIVFSASINV</sequence>